<dbReference type="AlphaFoldDB" id="A0A540X972"/>
<comment type="caution">
    <text evidence="1">The sequence shown here is derived from an EMBL/GenBank/DDBJ whole genome shotgun (WGS) entry which is preliminary data.</text>
</comment>
<sequence length="105" mass="12396">MILPRYWDRLTATLHAVDLHRSPEEAWRFLVYQGFTEDSAEGLRFFEDVVRQSREMDHPTGSSPMGFIATELMQERLVEPRHPRDPDGRSSNRAFRLWKRRALPA</sequence>
<dbReference type="Proteomes" id="UP000315369">
    <property type="component" value="Unassembled WGS sequence"/>
</dbReference>
<dbReference type="EMBL" id="VIFM01000003">
    <property type="protein sequence ID" value="TQF17845.1"/>
    <property type="molecule type" value="Genomic_DNA"/>
</dbReference>
<reference evidence="1 2" key="1">
    <citation type="submission" date="2019-06" db="EMBL/GenBank/DDBJ databases">
        <authorList>
            <person name="Livingstone P."/>
            <person name="Whitworth D."/>
        </authorList>
    </citation>
    <scope>NUCLEOTIDE SEQUENCE [LARGE SCALE GENOMIC DNA]</scope>
    <source>
        <strain evidence="1 2">AM401</strain>
    </source>
</reference>
<accession>A0A540X972</accession>
<evidence type="ECO:0000313" key="2">
    <source>
        <dbReference type="Proteomes" id="UP000315369"/>
    </source>
</evidence>
<dbReference type="OrthoDB" id="5383113at2"/>
<evidence type="ECO:0000313" key="1">
    <source>
        <dbReference type="EMBL" id="TQF17845.1"/>
    </source>
</evidence>
<proteinExistence type="predicted"/>
<name>A0A540X972_9BACT</name>
<dbReference type="RefSeq" id="WP_141640568.1">
    <property type="nucleotide sequence ID" value="NZ_VIFM01000003.1"/>
</dbReference>
<keyword evidence="2" id="KW-1185">Reference proteome</keyword>
<gene>
    <name evidence="1" type="ORF">FJV41_01500</name>
</gene>
<organism evidence="1 2">
    <name type="scientific">Myxococcus llanfairpwllgwyngyllgogerychwyrndrobwllllantysiliogogogochensis</name>
    <dbReference type="NCBI Taxonomy" id="2590453"/>
    <lineage>
        <taxon>Bacteria</taxon>
        <taxon>Pseudomonadati</taxon>
        <taxon>Myxococcota</taxon>
        <taxon>Myxococcia</taxon>
        <taxon>Myxococcales</taxon>
        <taxon>Cystobacterineae</taxon>
        <taxon>Myxococcaceae</taxon>
        <taxon>Myxococcus</taxon>
    </lineage>
</organism>
<protein>
    <submittedName>
        <fullName evidence="1">Uncharacterized protein</fullName>
    </submittedName>
</protein>